<dbReference type="Gene3D" id="3.40.50.300">
    <property type="entry name" value="P-loop containing nucleotide triphosphate hydrolases"/>
    <property type="match status" value="2"/>
</dbReference>
<dbReference type="SMART" id="SM00350">
    <property type="entry name" value="MCM"/>
    <property type="match status" value="1"/>
</dbReference>
<comment type="subunit">
    <text evidence="20">Component of the MCM8-MCM9 complex, which forms a hexamer composed of MCM8 and MCM9. Interacts with the DNA mismatch repair (MMR) complex composed at least of MSH2, MSH3, MSH6, PMS1 and MLH1. Interacts with RAD51; the interaction recruits RAD51 to DNA damage sites. Interacts with the MRN complex composed of MRE11, RAD50 and NBN/NBS1. Interacts with CDC6 and ORC2. Interacts with HROB; the interaction recruits the MCM8-MCM9 complex to DNA damage sites.</text>
</comment>
<evidence type="ECO:0000256" key="10">
    <source>
        <dbReference type="ARBA" id="ARBA00022806"/>
    </source>
</evidence>
<comment type="similarity">
    <text evidence="3 21">Belongs to the MCM family.</text>
</comment>
<keyword evidence="11 21" id="KW-0067">ATP-binding</keyword>
<keyword evidence="14" id="KW-0539">Nucleus</keyword>
<dbReference type="PROSITE" id="PS50051">
    <property type="entry name" value="MCM_2"/>
    <property type="match status" value="1"/>
</dbReference>
<evidence type="ECO:0000256" key="16">
    <source>
        <dbReference type="ARBA" id="ARBA00041084"/>
    </source>
</evidence>
<dbReference type="InterPro" id="IPR041562">
    <property type="entry name" value="MCM_lid"/>
</dbReference>
<evidence type="ECO:0000313" key="24">
    <source>
        <dbReference type="RefSeq" id="XP_024620035.1"/>
    </source>
</evidence>
<comment type="catalytic activity">
    <reaction evidence="18">
        <text>ATP + H2O = ADP + phosphate + H(+)</text>
        <dbReference type="Rhea" id="RHEA:13065"/>
        <dbReference type="ChEBI" id="CHEBI:15377"/>
        <dbReference type="ChEBI" id="CHEBI:15378"/>
        <dbReference type="ChEBI" id="CHEBI:30616"/>
        <dbReference type="ChEBI" id="CHEBI:43474"/>
        <dbReference type="ChEBI" id="CHEBI:456216"/>
        <dbReference type="EC" id="3.6.4.12"/>
    </reaction>
</comment>
<dbReference type="FunFam" id="2.40.50.140:FF:000487">
    <property type="entry name" value="Minichromosome maintenance 8 homologous recombination repair factor"/>
    <property type="match status" value="1"/>
</dbReference>
<dbReference type="Pfam" id="PF17855">
    <property type="entry name" value="MCM_lid"/>
    <property type="match status" value="1"/>
</dbReference>
<keyword evidence="13" id="KW-0234">DNA repair</keyword>
<dbReference type="Pfam" id="PF17207">
    <property type="entry name" value="MCM_OB"/>
    <property type="match status" value="1"/>
</dbReference>
<comment type="function">
    <text evidence="19">Component of the MCM8-MCM9 complex, a complex involved in the repair of double-stranded DNA breaks (DBSs) and DNA interstrand cross-links (ICLs) by homologous recombination (HR). Required for DNA resection by the MRE11-RAD50-NBN/NBS1 (MRN) complex by recruiting the MRN complex to the repair site and by promoting the complex nuclease activity. Probably by regulating the localization of the MNR complex, indirectly regulates the recruitment of downstream effector RAD51 to DNA damage sites including DBSs and ICLs. The MCM8-MCM9 complex is dispensable for DNA replication and S phase progression. However, may play a non-essential for DNA replication: may be involved in the activation of the prereplicative complex (pre-RC) during G(1) phase by recruiting CDC6 to the origin recognition complex (ORC). Probably by regulating HR, plays a key role during gametogenesis. Stabilizes MCM9 protein.</text>
</comment>
<dbReference type="PRINTS" id="PR01657">
    <property type="entry name" value="MCMFAMILY"/>
</dbReference>
<keyword evidence="6" id="KW-0235">DNA replication</keyword>
<dbReference type="GO" id="GO:0005524">
    <property type="term" value="F:ATP binding"/>
    <property type="evidence" value="ECO:0007669"/>
    <property type="project" value="UniProtKB-KW"/>
</dbReference>
<accession>A0A341D053</accession>
<evidence type="ECO:0000256" key="1">
    <source>
        <dbReference type="ARBA" id="ARBA00004123"/>
    </source>
</evidence>
<dbReference type="Pfam" id="PF00493">
    <property type="entry name" value="MCM"/>
    <property type="match status" value="1"/>
</dbReference>
<dbReference type="InterPro" id="IPR001208">
    <property type="entry name" value="MCM_dom"/>
</dbReference>
<dbReference type="GO" id="GO:0006260">
    <property type="term" value="P:DNA replication"/>
    <property type="evidence" value="ECO:0007669"/>
    <property type="project" value="UniProtKB-KW"/>
</dbReference>
<dbReference type="CDD" id="cd22247">
    <property type="entry name" value="MCM8_WHD"/>
    <property type="match status" value="1"/>
</dbReference>
<evidence type="ECO:0000256" key="5">
    <source>
        <dbReference type="ARBA" id="ARBA00022454"/>
    </source>
</evidence>
<gene>
    <name evidence="24" type="primary">MCM8</name>
</gene>
<keyword evidence="10 24" id="KW-0347">Helicase</keyword>
<dbReference type="SUPFAM" id="SSF50249">
    <property type="entry name" value="Nucleic acid-binding proteins"/>
    <property type="match status" value="1"/>
</dbReference>
<dbReference type="FunFam" id="2.20.28.10:FF:000007">
    <property type="entry name" value="DNA helicase MCM8 isoform X1"/>
    <property type="match status" value="1"/>
</dbReference>
<dbReference type="CDD" id="cd17759">
    <property type="entry name" value="MCM8"/>
    <property type="match status" value="1"/>
</dbReference>
<keyword evidence="15" id="KW-0131">Cell cycle</keyword>
<dbReference type="InterPro" id="IPR033762">
    <property type="entry name" value="MCM_OB"/>
</dbReference>
<dbReference type="EC" id="3.6.4.12" evidence="4"/>
<evidence type="ECO:0000259" key="22">
    <source>
        <dbReference type="PROSITE" id="PS50051"/>
    </source>
</evidence>
<protein>
    <recommendedName>
        <fullName evidence="16">DNA helicase MCM8</fullName>
        <ecNumber evidence="4">3.6.4.12</ecNumber>
    </recommendedName>
    <alternativeName>
        <fullName evidence="17">Minichromosome maintenance 8</fullName>
    </alternativeName>
</protein>
<dbReference type="GO" id="GO:0016787">
    <property type="term" value="F:hydrolase activity"/>
    <property type="evidence" value="ECO:0007669"/>
    <property type="project" value="UniProtKB-KW"/>
</dbReference>
<dbReference type="GeneID" id="112412535"/>
<dbReference type="InterPro" id="IPR056875">
    <property type="entry name" value="MCM8/REC_WHD"/>
</dbReference>
<proteinExistence type="inferred from homology"/>
<keyword evidence="9" id="KW-0378">Hydrolase</keyword>
<dbReference type="GO" id="GO:0017116">
    <property type="term" value="F:single-stranded DNA helicase activity"/>
    <property type="evidence" value="ECO:0007669"/>
    <property type="project" value="TreeGrafter"/>
</dbReference>
<dbReference type="PANTHER" id="PTHR11630:SF47">
    <property type="entry name" value="DNA HELICASE MCM8"/>
    <property type="match status" value="1"/>
</dbReference>
<reference evidence="24" key="1">
    <citation type="submission" date="2025-08" db="UniProtKB">
        <authorList>
            <consortium name="RefSeq"/>
        </authorList>
    </citation>
    <scope>IDENTIFICATION</scope>
    <source>
        <tissue evidence="24">Meat</tissue>
    </source>
</reference>
<dbReference type="InterPro" id="IPR012340">
    <property type="entry name" value="NA-bd_OB-fold"/>
</dbReference>
<evidence type="ECO:0000256" key="20">
    <source>
        <dbReference type="ARBA" id="ARBA00064061"/>
    </source>
</evidence>
<evidence type="ECO:0000256" key="3">
    <source>
        <dbReference type="ARBA" id="ARBA00008010"/>
    </source>
</evidence>
<dbReference type="InterPro" id="IPR058767">
    <property type="entry name" value="MCM8_N"/>
</dbReference>
<evidence type="ECO:0000256" key="8">
    <source>
        <dbReference type="ARBA" id="ARBA00022763"/>
    </source>
</evidence>
<dbReference type="AlphaFoldDB" id="A0A341D053"/>
<name>A0A341D053_NEOAA</name>
<evidence type="ECO:0000256" key="15">
    <source>
        <dbReference type="ARBA" id="ARBA00023306"/>
    </source>
</evidence>
<keyword evidence="23" id="KW-1185">Reference proteome</keyword>
<dbReference type="CTD" id="84515"/>
<dbReference type="GO" id="GO:0005634">
    <property type="term" value="C:nucleus"/>
    <property type="evidence" value="ECO:0007669"/>
    <property type="project" value="UniProtKB-SubCell"/>
</dbReference>
<evidence type="ECO:0000256" key="2">
    <source>
        <dbReference type="ARBA" id="ARBA00004286"/>
    </source>
</evidence>
<dbReference type="SUPFAM" id="SSF52540">
    <property type="entry name" value="P-loop containing nucleoside triphosphate hydrolases"/>
    <property type="match status" value="1"/>
</dbReference>
<organism evidence="23 24">
    <name type="scientific">Neophocaena asiaeorientalis asiaeorientalis</name>
    <name type="common">Yangtze finless porpoise</name>
    <name type="synonym">Neophocaena phocaenoides subsp. asiaeorientalis</name>
    <dbReference type="NCBI Taxonomy" id="1706337"/>
    <lineage>
        <taxon>Eukaryota</taxon>
        <taxon>Metazoa</taxon>
        <taxon>Chordata</taxon>
        <taxon>Craniata</taxon>
        <taxon>Vertebrata</taxon>
        <taxon>Euteleostomi</taxon>
        <taxon>Mammalia</taxon>
        <taxon>Eutheria</taxon>
        <taxon>Laurasiatheria</taxon>
        <taxon>Artiodactyla</taxon>
        <taxon>Whippomorpha</taxon>
        <taxon>Cetacea</taxon>
        <taxon>Odontoceti</taxon>
        <taxon>Phocoenidae</taxon>
        <taxon>Neophocaena</taxon>
    </lineage>
</organism>
<dbReference type="Proteomes" id="UP000252040">
    <property type="component" value="Unplaced"/>
</dbReference>
<evidence type="ECO:0000256" key="21">
    <source>
        <dbReference type="RuleBase" id="RU004070"/>
    </source>
</evidence>
<evidence type="ECO:0000256" key="19">
    <source>
        <dbReference type="ARBA" id="ARBA00059577"/>
    </source>
</evidence>
<dbReference type="Gene3D" id="2.40.50.140">
    <property type="entry name" value="Nucleic acid-binding proteins"/>
    <property type="match status" value="1"/>
</dbReference>
<evidence type="ECO:0000256" key="18">
    <source>
        <dbReference type="ARBA" id="ARBA00047995"/>
    </source>
</evidence>
<evidence type="ECO:0000256" key="9">
    <source>
        <dbReference type="ARBA" id="ARBA00022801"/>
    </source>
</evidence>
<dbReference type="GO" id="GO:0003697">
    <property type="term" value="F:single-stranded DNA binding"/>
    <property type="evidence" value="ECO:0007669"/>
    <property type="project" value="TreeGrafter"/>
</dbReference>
<dbReference type="GO" id="GO:0097362">
    <property type="term" value="C:MCM8-MCM9 complex"/>
    <property type="evidence" value="ECO:0007669"/>
    <property type="project" value="UniProtKB-ARBA"/>
</dbReference>
<evidence type="ECO:0000256" key="14">
    <source>
        <dbReference type="ARBA" id="ARBA00023242"/>
    </source>
</evidence>
<evidence type="ECO:0000256" key="6">
    <source>
        <dbReference type="ARBA" id="ARBA00022705"/>
    </source>
</evidence>
<evidence type="ECO:0000256" key="4">
    <source>
        <dbReference type="ARBA" id="ARBA00012551"/>
    </source>
</evidence>
<dbReference type="GO" id="GO:0000724">
    <property type="term" value="P:double-strand break repair via homologous recombination"/>
    <property type="evidence" value="ECO:0007669"/>
    <property type="project" value="UniProtKB-ARBA"/>
</dbReference>
<evidence type="ECO:0000256" key="12">
    <source>
        <dbReference type="ARBA" id="ARBA00023125"/>
    </source>
</evidence>
<sequence>MNGEYRGRGFGRGRFQSWKRGRGGGSFLGKWRELKHRPDLNKATGKHPEQTPQSLLLQSTLDQFIPYKGWKLYLSEVYSDSSPFIEKIQAFEKFFARRINLYDKDEIERKGSILVDFKELTKDDEIAKLIPNIANELRDTPDKTLACMGLAIHQVLTKDLERHAAELQAQEGLSRNGETMVNVPHIHTRVYNYEPLTQLKNVRANYYGKYVALRGTVVRVSNIKPLCTKMAFLCAACGEIQSFSLPDGKYNLPTKCPVPACRGKSFTALRSSPLTVTMDWQSIKIQESMSDDQREAGRIPRTIECELVHDLVDSCVPGDTVTVTGVVKVSNADEGSRNKNDKCMFLLYIEANSVSNSKGQKTKASEDGYKHGTLMEFSLKDLYAIQEIQSEENLFKLIVNSLCPVIFGHELVKAGLALALFGGSQKYADDKNRIPIRGDPHVLVVGDPGLGKSQMLQAVCSVAPRGVYVCGNTTTTSGLTVTLSKDSSSGDFALEAGALVLGDQGICGIDEFDKMGNQHQALLEAMEQQCISLAKAGVVCSLPARTSIIAAANPVGGHYNKAKTVSENLNSTWNLISKQVVPGETIDPIPHQLLRKYIGYARQYVSPRLSTEATQILQGFYLELRKQSQRLNSSPITTRQLESLIRLTEARARLELREEATKEDAEDIVEIMKYSMLGTYSDEFGNLDFERSQHGSGMSNRSTAKRFISALNNIAERTYNNLFQFHQLRQIAKELNIQVADFESFIGSLNDQGYLLKKGPKVYQLQTM</sequence>
<feature type="domain" description="MCM C-terminal AAA(+) ATPase" evidence="22">
    <location>
        <begin position="394"/>
        <end position="578"/>
    </location>
</feature>
<dbReference type="RefSeq" id="XP_024620035.1">
    <property type="nucleotide sequence ID" value="XM_024764267.1"/>
</dbReference>
<evidence type="ECO:0000313" key="23">
    <source>
        <dbReference type="Proteomes" id="UP000252040"/>
    </source>
</evidence>
<dbReference type="InterPro" id="IPR027417">
    <property type="entry name" value="P-loop_NTPase"/>
</dbReference>
<dbReference type="Pfam" id="PF26065">
    <property type="entry name" value="MCM8_N"/>
    <property type="match status" value="1"/>
</dbReference>
<dbReference type="GO" id="GO:0005694">
    <property type="term" value="C:chromosome"/>
    <property type="evidence" value="ECO:0007669"/>
    <property type="project" value="UniProtKB-SubCell"/>
</dbReference>
<evidence type="ECO:0000256" key="13">
    <source>
        <dbReference type="ARBA" id="ARBA00023204"/>
    </source>
</evidence>
<dbReference type="PANTHER" id="PTHR11630">
    <property type="entry name" value="DNA REPLICATION LICENSING FACTOR MCM FAMILY MEMBER"/>
    <property type="match status" value="1"/>
</dbReference>
<comment type="subcellular location">
    <subcellularLocation>
        <location evidence="2">Chromosome</location>
    </subcellularLocation>
    <subcellularLocation>
        <location evidence="1">Nucleus</location>
    </subcellularLocation>
</comment>
<evidence type="ECO:0000256" key="11">
    <source>
        <dbReference type="ARBA" id="ARBA00022840"/>
    </source>
</evidence>
<dbReference type="InterPro" id="IPR031327">
    <property type="entry name" value="MCM"/>
</dbReference>
<evidence type="ECO:0000256" key="7">
    <source>
        <dbReference type="ARBA" id="ARBA00022741"/>
    </source>
</evidence>
<keyword evidence="8" id="KW-0227">DNA damage</keyword>
<keyword evidence="7 21" id="KW-0547">Nucleotide-binding</keyword>
<keyword evidence="12 21" id="KW-0238">DNA-binding</keyword>
<dbReference type="Pfam" id="PF25051">
    <property type="entry name" value="WHD_MCM8"/>
    <property type="match status" value="1"/>
</dbReference>
<dbReference type="Gene3D" id="2.20.28.10">
    <property type="match status" value="1"/>
</dbReference>
<evidence type="ECO:0000256" key="17">
    <source>
        <dbReference type="ARBA" id="ARBA00042306"/>
    </source>
</evidence>
<keyword evidence="5" id="KW-0158">Chromosome</keyword>